<evidence type="ECO:0000256" key="1">
    <source>
        <dbReference type="SAM" id="SignalP"/>
    </source>
</evidence>
<evidence type="ECO:0000313" key="3">
    <source>
        <dbReference type="EMBL" id="KAK6588503.1"/>
    </source>
</evidence>
<dbReference type="PANTHER" id="PTHR43798:SF33">
    <property type="entry name" value="HYDROLASE, PUTATIVE (AFU_ORTHOLOGUE AFUA_2G14860)-RELATED"/>
    <property type="match status" value="1"/>
</dbReference>
<keyword evidence="3" id="KW-0378">Hydrolase</keyword>
<gene>
    <name evidence="3" type="ORF">RS030_4559</name>
</gene>
<dbReference type="SUPFAM" id="SSF53474">
    <property type="entry name" value="alpha/beta-Hydrolases"/>
    <property type="match status" value="1"/>
</dbReference>
<sequence>MSNIKLILSLTICILTFNYISFSSANESGGKNVIPEHYYYEVGNKIQLSKGVVNYDLKQMTDEGPIVLCLHCFMGTISDCSAISKALAAEGFRSLRFDFYGHGLSDIKNFGKYTVDDYVEQTAEILEKLGLYNITAVDELEIHSEFFDPQLYIIGTSLGGFVGMRFAERFSRHINKIVLDAPPGLLKKKVGSILRYGFINYPLQLFANIYAPTWLCSKIMNPLTENLKSPKLDFRAKHYCKQIILTALQVFLGTDLWGNAKIYHKFGLSNVNTLFFWGTEDKLCPLSSSIVILNEYVPNAGIIVYGNCGHRCSKYCKEQFIKDIIKYFKDEFISELSTISDYYKTIEYTLLPTSKTTKETTGFRGSQLEPSAYQHNICSSAENSENNVIQLVVDYEDADSDVSTNNDDETCKTH</sequence>
<organism evidence="3 4">
    <name type="scientific">Cryptosporidium xiaoi</name>
    <dbReference type="NCBI Taxonomy" id="659607"/>
    <lineage>
        <taxon>Eukaryota</taxon>
        <taxon>Sar</taxon>
        <taxon>Alveolata</taxon>
        <taxon>Apicomplexa</taxon>
        <taxon>Conoidasida</taxon>
        <taxon>Coccidia</taxon>
        <taxon>Eucoccidiorida</taxon>
        <taxon>Eimeriorina</taxon>
        <taxon>Cryptosporidiidae</taxon>
        <taxon>Cryptosporidium</taxon>
    </lineage>
</organism>
<dbReference type="InterPro" id="IPR022742">
    <property type="entry name" value="Hydrolase_4"/>
</dbReference>
<evidence type="ECO:0000313" key="4">
    <source>
        <dbReference type="Proteomes" id="UP001311799"/>
    </source>
</evidence>
<reference evidence="3 4" key="1">
    <citation type="submission" date="2023-10" db="EMBL/GenBank/DDBJ databases">
        <title>Comparative genomics analysis reveals potential genetic determinants of host preference in Cryptosporidium xiaoi.</title>
        <authorList>
            <person name="Xiao L."/>
            <person name="Li J."/>
        </authorList>
    </citation>
    <scope>NUCLEOTIDE SEQUENCE [LARGE SCALE GENOMIC DNA]</scope>
    <source>
        <strain evidence="3 4">52996</strain>
    </source>
</reference>
<dbReference type="Gene3D" id="3.40.50.1820">
    <property type="entry name" value="alpha/beta hydrolase"/>
    <property type="match status" value="1"/>
</dbReference>
<evidence type="ECO:0000259" key="2">
    <source>
        <dbReference type="Pfam" id="PF12146"/>
    </source>
</evidence>
<keyword evidence="4" id="KW-1185">Reference proteome</keyword>
<dbReference type="GO" id="GO:0016787">
    <property type="term" value="F:hydrolase activity"/>
    <property type="evidence" value="ECO:0007669"/>
    <property type="project" value="UniProtKB-KW"/>
</dbReference>
<feature type="signal peptide" evidence="1">
    <location>
        <begin position="1"/>
        <end position="25"/>
    </location>
</feature>
<keyword evidence="1" id="KW-0732">Signal</keyword>
<name>A0AAV9XUR9_9CRYT</name>
<dbReference type="GO" id="GO:0016020">
    <property type="term" value="C:membrane"/>
    <property type="evidence" value="ECO:0007669"/>
    <property type="project" value="TreeGrafter"/>
</dbReference>
<dbReference type="InterPro" id="IPR050266">
    <property type="entry name" value="AB_hydrolase_sf"/>
</dbReference>
<dbReference type="AlphaFoldDB" id="A0AAV9XUR9"/>
<protein>
    <submittedName>
        <fullName evidence="3">Hydrolase</fullName>
    </submittedName>
</protein>
<feature type="chain" id="PRO_5043631464" evidence="1">
    <location>
        <begin position="26"/>
        <end position="414"/>
    </location>
</feature>
<proteinExistence type="predicted"/>
<feature type="domain" description="Serine aminopeptidase S33" evidence="2">
    <location>
        <begin position="66"/>
        <end position="310"/>
    </location>
</feature>
<dbReference type="InterPro" id="IPR029058">
    <property type="entry name" value="AB_hydrolase_fold"/>
</dbReference>
<dbReference type="EMBL" id="JAWDEY010000032">
    <property type="protein sequence ID" value="KAK6588503.1"/>
    <property type="molecule type" value="Genomic_DNA"/>
</dbReference>
<dbReference type="Proteomes" id="UP001311799">
    <property type="component" value="Unassembled WGS sequence"/>
</dbReference>
<dbReference type="Pfam" id="PF12146">
    <property type="entry name" value="Hydrolase_4"/>
    <property type="match status" value="1"/>
</dbReference>
<accession>A0AAV9XUR9</accession>
<dbReference type="PANTHER" id="PTHR43798">
    <property type="entry name" value="MONOACYLGLYCEROL LIPASE"/>
    <property type="match status" value="1"/>
</dbReference>
<comment type="caution">
    <text evidence="3">The sequence shown here is derived from an EMBL/GenBank/DDBJ whole genome shotgun (WGS) entry which is preliminary data.</text>
</comment>